<dbReference type="OrthoDB" id="2691645at2759"/>
<gene>
    <name evidence="1" type="ORF">JVT61DRAFT_4900</name>
</gene>
<dbReference type="AlphaFoldDB" id="A0A8I3AFK8"/>
<protein>
    <submittedName>
        <fullName evidence="1">Uncharacterized protein</fullName>
    </submittedName>
</protein>
<keyword evidence="2" id="KW-1185">Reference proteome</keyword>
<organism evidence="1 2">
    <name type="scientific">Boletus reticuloceps</name>
    <dbReference type="NCBI Taxonomy" id="495285"/>
    <lineage>
        <taxon>Eukaryota</taxon>
        <taxon>Fungi</taxon>
        <taxon>Dikarya</taxon>
        <taxon>Basidiomycota</taxon>
        <taxon>Agaricomycotina</taxon>
        <taxon>Agaricomycetes</taxon>
        <taxon>Agaricomycetidae</taxon>
        <taxon>Boletales</taxon>
        <taxon>Boletineae</taxon>
        <taxon>Boletaceae</taxon>
        <taxon>Boletoideae</taxon>
        <taxon>Boletus</taxon>
    </lineage>
</organism>
<evidence type="ECO:0000313" key="1">
    <source>
        <dbReference type="EMBL" id="KAG6380541.1"/>
    </source>
</evidence>
<dbReference type="EMBL" id="JAGFBS010000002">
    <property type="protein sequence ID" value="KAG6380541.1"/>
    <property type="molecule type" value="Genomic_DNA"/>
</dbReference>
<reference evidence="1" key="1">
    <citation type="submission" date="2021-03" db="EMBL/GenBank/DDBJ databases">
        <title>Evolutionary innovations through gain and loss of genes in the ectomycorrhizal Boletales.</title>
        <authorList>
            <person name="Wu G."/>
            <person name="Miyauchi S."/>
            <person name="Morin E."/>
            <person name="Yang Z.-L."/>
            <person name="Xu J."/>
            <person name="Martin F.M."/>
        </authorList>
    </citation>
    <scope>NUCLEOTIDE SEQUENCE</scope>
    <source>
        <strain evidence="1">BR01</strain>
    </source>
</reference>
<evidence type="ECO:0000313" key="2">
    <source>
        <dbReference type="Proteomes" id="UP000683000"/>
    </source>
</evidence>
<dbReference type="Proteomes" id="UP000683000">
    <property type="component" value="Unassembled WGS sequence"/>
</dbReference>
<proteinExistence type="predicted"/>
<accession>A0A8I3AFK8</accession>
<name>A0A8I3AFK8_9AGAM</name>
<sequence length="152" mass="17293">MGCIRITRWRNTDTPSTTTVISATLVPPSSWTPPFYWVPPVREFPGIDSALVLENEIFAIHVIIANRRRSESPADGLSVLYKLLPDNLKNLYWSLVFVGTDEDWLERIAKEHAGKIFTRYGTFVDPGIVFRPDHPHFRDEADPPFVKASQLA</sequence>
<comment type="caution">
    <text evidence="1">The sequence shown here is derived from an EMBL/GenBank/DDBJ whole genome shotgun (WGS) entry which is preliminary data.</text>
</comment>